<reference evidence="3" key="1">
    <citation type="submission" date="2021-01" db="EMBL/GenBank/DDBJ databases">
        <title>Adiantum capillus-veneris genome.</title>
        <authorList>
            <person name="Fang Y."/>
            <person name="Liao Q."/>
        </authorList>
    </citation>
    <scope>NUCLEOTIDE SEQUENCE</scope>
    <source>
        <strain evidence="3">H3</strain>
        <tissue evidence="3">Leaf</tissue>
    </source>
</reference>
<accession>A0A9D4ZE00</accession>
<evidence type="ECO:0000259" key="2">
    <source>
        <dbReference type="PROSITE" id="PS50053"/>
    </source>
</evidence>
<dbReference type="Pfam" id="PF00240">
    <property type="entry name" value="ubiquitin"/>
    <property type="match status" value="1"/>
</dbReference>
<dbReference type="CDD" id="cd17039">
    <property type="entry name" value="Ubl_ubiquitin_like"/>
    <property type="match status" value="1"/>
</dbReference>
<name>A0A9D4ZE00_ADICA</name>
<feature type="region of interest" description="Disordered" evidence="1">
    <location>
        <begin position="398"/>
        <end position="453"/>
    </location>
</feature>
<protein>
    <recommendedName>
        <fullName evidence="2">Ubiquitin-like domain-containing protein</fullName>
    </recommendedName>
</protein>
<feature type="domain" description="Ubiquitin-like" evidence="2">
    <location>
        <begin position="155"/>
        <end position="213"/>
    </location>
</feature>
<organism evidence="3 4">
    <name type="scientific">Adiantum capillus-veneris</name>
    <name type="common">Maidenhair fern</name>
    <dbReference type="NCBI Taxonomy" id="13818"/>
    <lineage>
        <taxon>Eukaryota</taxon>
        <taxon>Viridiplantae</taxon>
        <taxon>Streptophyta</taxon>
        <taxon>Embryophyta</taxon>
        <taxon>Tracheophyta</taxon>
        <taxon>Polypodiopsida</taxon>
        <taxon>Polypodiidae</taxon>
        <taxon>Polypodiales</taxon>
        <taxon>Pteridineae</taxon>
        <taxon>Pteridaceae</taxon>
        <taxon>Vittarioideae</taxon>
        <taxon>Adiantum</taxon>
    </lineage>
</organism>
<dbReference type="PROSITE" id="PS50053">
    <property type="entry name" value="UBIQUITIN_2"/>
    <property type="match status" value="2"/>
</dbReference>
<dbReference type="InterPro" id="IPR029071">
    <property type="entry name" value="Ubiquitin-like_domsf"/>
</dbReference>
<proteinExistence type="predicted"/>
<gene>
    <name evidence="3" type="ORF">GOP47_0014955</name>
</gene>
<dbReference type="SUPFAM" id="SSF54236">
    <property type="entry name" value="Ubiquitin-like"/>
    <property type="match status" value="2"/>
</dbReference>
<dbReference type="InterPro" id="IPR000626">
    <property type="entry name" value="Ubiquitin-like_dom"/>
</dbReference>
<evidence type="ECO:0000313" key="3">
    <source>
        <dbReference type="EMBL" id="KAI5070612.1"/>
    </source>
</evidence>
<evidence type="ECO:0000313" key="4">
    <source>
        <dbReference type="Proteomes" id="UP000886520"/>
    </source>
</evidence>
<dbReference type="AlphaFoldDB" id="A0A9D4ZE00"/>
<dbReference type="EMBL" id="JABFUD020000014">
    <property type="protein sequence ID" value="KAI5070612.1"/>
    <property type="molecule type" value="Genomic_DNA"/>
</dbReference>
<sequence>MQAWSQAKMAFTVAVEVEHLPTASIFPTLQQSAAFQRHTLLIPNVNPHATVKSSLKKFIRENLAIADDLQSLTAPLFSLLRDEDSVEDIYGRYCCHADADSPDVHVNEESFAFFARERGQVVKLSDDDRLDQCHIIDECKLQLKRLPQKLSEQGGRIFVETKDGILPILGIQPHTPVSQIKKVLETMTGVRVSQQLLSSVGRVMHDEFLVEDFEGVHAIYEDSVLDLCKSGDTNAEQAHRRMAVQIRIDGGESDFPLVVQGRDSIRSVLQTVEAQTGYAHWQQRVMFSGRALDEKKTISDYFLYPECILEVNVFKSSKAASRIEDCGLQNLAELALDPEGKPMARKLKLVRTLRGIVVGTLTIPVLTTNNIADLRKKIKRSLQPLIERNLSIRSPVKEKKHIDITPRSSPATPNVSMRSPALTNVTVRSPAPTSGNMRSPSKTMSVRALFPHA</sequence>
<feature type="domain" description="Ubiquitin-like" evidence="2">
    <location>
        <begin position="242"/>
        <end position="318"/>
    </location>
</feature>
<keyword evidence="4" id="KW-1185">Reference proteome</keyword>
<feature type="compositionally biased region" description="Polar residues" evidence="1">
    <location>
        <begin position="406"/>
        <end position="444"/>
    </location>
</feature>
<dbReference type="OrthoDB" id="1885901at2759"/>
<evidence type="ECO:0000256" key="1">
    <source>
        <dbReference type="SAM" id="MobiDB-lite"/>
    </source>
</evidence>
<dbReference type="Gene3D" id="3.10.20.90">
    <property type="entry name" value="Phosphatidylinositol 3-kinase Catalytic Subunit, Chain A, domain 1"/>
    <property type="match status" value="2"/>
</dbReference>
<dbReference type="Proteomes" id="UP000886520">
    <property type="component" value="Chromosome 14"/>
</dbReference>
<comment type="caution">
    <text evidence="3">The sequence shown here is derived from an EMBL/GenBank/DDBJ whole genome shotgun (WGS) entry which is preliminary data.</text>
</comment>